<evidence type="ECO:0000256" key="1">
    <source>
        <dbReference type="ARBA" id="ARBA00004826"/>
    </source>
</evidence>
<evidence type="ECO:0000256" key="10">
    <source>
        <dbReference type="NCBIfam" id="TIGR02150"/>
    </source>
</evidence>
<dbReference type="PANTHER" id="PTHR10885">
    <property type="entry name" value="ISOPENTENYL-DIPHOSPHATE DELTA-ISOMERASE"/>
    <property type="match status" value="1"/>
</dbReference>
<dbReference type="OrthoDB" id="9809458at2"/>
<dbReference type="EMBL" id="CP042433">
    <property type="protein sequence ID" value="QEC56461.1"/>
    <property type="molecule type" value="Genomic_DNA"/>
</dbReference>
<dbReference type="InterPro" id="IPR015797">
    <property type="entry name" value="NUDIX_hydrolase-like_dom_sf"/>
</dbReference>
<proteinExistence type="inferred from homology"/>
<feature type="active site" evidence="11">
    <location>
        <position position="113"/>
    </location>
</feature>
<keyword evidence="5" id="KW-0479">Metal-binding</keyword>
<keyword evidence="8" id="KW-0414">Isoprene biosynthesis</keyword>
<evidence type="ECO:0000259" key="12">
    <source>
        <dbReference type="PROSITE" id="PS51462"/>
    </source>
</evidence>
<dbReference type="CDD" id="cd02885">
    <property type="entry name" value="NUDIX_IPP_Isomerase"/>
    <property type="match status" value="1"/>
</dbReference>
<dbReference type="EC" id="5.3.3.2" evidence="3 10"/>
<dbReference type="PANTHER" id="PTHR10885:SF0">
    <property type="entry name" value="ISOPENTENYL-DIPHOSPHATE DELTA-ISOMERASE"/>
    <property type="match status" value="1"/>
</dbReference>
<keyword evidence="6" id="KW-0460">Magnesium</keyword>
<gene>
    <name evidence="13" type="ORF">FSB75_11340</name>
</gene>
<accession>A0A5B8UIF5</accession>
<feature type="active site" evidence="11">
    <location>
        <position position="66"/>
    </location>
</feature>
<evidence type="ECO:0000313" key="13">
    <source>
        <dbReference type="EMBL" id="QEC56461.1"/>
    </source>
</evidence>
<evidence type="ECO:0000256" key="6">
    <source>
        <dbReference type="ARBA" id="ARBA00022842"/>
    </source>
</evidence>
<keyword evidence="9 13" id="KW-0413">Isomerase</keyword>
<keyword evidence="14" id="KW-1185">Reference proteome</keyword>
<evidence type="ECO:0000256" key="4">
    <source>
        <dbReference type="ARBA" id="ARBA00022490"/>
    </source>
</evidence>
<dbReference type="SUPFAM" id="SSF55811">
    <property type="entry name" value="Nudix"/>
    <property type="match status" value="1"/>
</dbReference>
<keyword evidence="4" id="KW-0963">Cytoplasm</keyword>
<dbReference type="GO" id="GO:0009240">
    <property type="term" value="P:isopentenyl diphosphate biosynthetic process"/>
    <property type="evidence" value="ECO:0007669"/>
    <property type="project" value="TreeGrafter"/>
</dbReference>
<dbReference type="PIRSF" id="PIRSF018427">
    <property type="entry name" value="Isopntndiph_ism"/>
    <property type="match status" value="1"/>
</dbReference>
<dbReference type="GO" id="GO:0004452">
    <property type="term" value="F:isopentenyl-diphosphate delta-isomerase activity"/>
    <property type="evidence" value="ECO:0007669"/>
    <property type="project" value="UniProtKB-UniRule"/>
</dbReference>
<name>A0A5B8UIF5_9BACT</name>
<dbReference type="UniPathway" id="UPA00059">
    <property type="reaction ID" value="UER00104"/>
</dbReference>
<keyword evidence="7" id="KW-0464">Manganese</keyword>
<dbReference type="RefSeq" id="WP_146787214.1">
    <property type="nucleotide sequence ID" value="NZ_BAABIO010000001.1"/>
</dbReference>
<reference evidence="13 14" key="1">
    <citation type="journal article" date="2015" name="Int. J. Syst. Evol. Microbiol.">
        <title>Flavisolibacter ginsenosidimutans sp. nov., with ginsenoside-converting activity isolated from soil used for cultivating ginseng.</title>
        <authorList>
            <person name="Zhao Y."/>
            <person name="Liu Q."/>
            <person name="Kang M.S."/>
            <person name="Jin F."/>
            <person name="Yu H."/>
            <person name="Im W.T."/>
        </authorList>
    </citation>
    <scope>NUCLEOTIDE SEQUENCE [LARGE SCALE GENOMIC DNA]</scope>
    <source>
        <strain evidence="13 14">Gsoil 636</strain>
    </source>
</reference>
<dbReference type="Proteomes" id="UP000321204">
    <property type="component" value="Chromosome"/>
</dbReference>
<evidence type="ECO:0000256" key="9">
    <source>
        <dbReference type="ARBA" id="ARBA00023235"/>
    </source>
</evidence>
<dbReference type="Gene3D" id="3.90.79.10">
    <property type="entry name" value="Nucleoside Triphosphate Pyrophosphohydrolase"/>
    <property type="match status" value="1"/>
</dbReference>
<dbReference type="HAMAP" id="MF_00202">
    <property type="entry name" value="Idi"/>
    <property type="match status" value="1"/>
</dbReference>
<protein>
    <recommendedName>
        <fullName evidence="3 10">Isopentenyl-diphosphate delta-isomerase</fullName>
        <ecNumber evidence="3 10">5.3.3.2</ecNumber>
    </recommendedName>
</protein>
<dbReference type="InterPro" id="IPR011876">
    <property type="entry name" value="IsopentenylPP_isomerase_typ1"/>
</dbReference>
<dbReference type="NCBIfam" id="NF002995">
    <property type="entry name" value="PRK03759.1"/>
    <property type="match status" value="1"/>
</dbReference>
<evidence type="ECO:0000256" key="5">
    <source>
        <dbReference type="ARBA" id="ARBA00022723"/>
    </source>
</evidence>
<dbReference type="Pfam" id="PF00293">
    <property type="entry name" value="NUDIX"/>
    <property type="match status" value="1"/>
</dbReference>
<evidence type="ECO:0000256" key="3">
    <source>
        <dbReference type="ARBA" id="ARBA00012057"/>
    </source>
</evidence>
<evidence type="ECO:0000256" key="2">
    <source>
        <dbReference type="ARBA" id="ARBA00007579"/>
    </source>
</evidence>
<feature type="domain" description="Nudix hydrolase" evidence="12">
    <location>
        <begin position="29"/>
        <end position="161"/>
    </location>
</feature>
<evidence type="ECO:0000256" key="8">
    <source>
        <dbReference type="ARBA" id="ARBA00023229"/>
    </source>
</evidence>
<evidence type="ECO:0000256" key="11">
    <source>
        <dbReference type="PIRSR" id="PIRSR018427-1"/>
    </source>
</evidence>
<dbReference type="PROSITE" id="PS51462">
    <property type="entry name" value="NUDIX"/>
    <property type="match status" value="1"/>
</dbReference>
<comment type="pathway">
    <text evidence="1">Isoprenoid biosynthesis; dimethylallyl diphosphate biosynthesis; dimethylallyl diphosphate from isopentenyl diphosphate: step 1/1.</text>
</comment>
<dbReference type="KEGG" id="fgg:FSB75_11340"/>
<comment type="similarity">
    <text evidence="2">Belongs to the IPP isomerase type 1 family.</text>
</comment>
<dbReference type="GO" id="GO:0050992">
    <property type="term" value="P:dimethylallyl diphosphate biosynthetic process"/>
    <property type="evidence" value="ECO:0007669"/>
    <property type="project" value="UniProtKB-UniPathway"/>
</dbReference>
<dbReference type="InterPro" id="IPR000086">
    <property type="entry name" value="NUDIX_hydrolase_dom"/>
</dbReference>
<dbReference type="InterPro" id="IPR056375">
    <property type="entry name" value="Idi_bact"/>
</dbReference>
<organism evidence="13 14">
    <name type="scientific">Flavisolibacter ginsenosidimutans</name>
    <dbReference type="NCBI Taxonomy" id="661481"/>
    <lineage>
        <taxon>Bacteria</taxon>
        <taxon>Pseudomonadati</taxon>
        <taxon>Bacteroidota</taxon>
        <taxon>Chitinophagia</taxon>
        <taxon>Chitinophagales</taxon>
        <taxon>Chitinophagaceae</taxon>
        <taxon>Flavisolibacter</taxon>
    </lineage>
</organism>
<dbReference type="GO" id="GO:0005737">
    <property type="term" value="C:cytoplasm"/>
    <property type="evidence" value="ECO:0007669"/>
    <property type="project" value="TreeGrafter"/>
</dbReference>
<evidence type="ECO:0000313" key="14">
    <source>
        <dbReference type="Proteomes" id="UP000321204"/>
    </source>
</evidence>
<dbReference type="GO" id="GO:0046872">
    <property type="term" value="F:metal ion binding"/>
    <property type="evidence" value="ECO:0007669"/>
    <property type="project" value="UniProtKB-KW"/>
</dbReference>
<dbReference type="NCBIfam" id="TIGR02150">
    <property type="entry name" value="IPP_isom_1"/>
    <property type="match status" value="1"/>
</dbReference>
<evidence type="ECO:0000256" key="7">
    <source>
        <dbReference type="ARBA" id="ARBA00023211"/>
    </source>
</evidence>
<dbReference type="AlphaFoldDB" id="A0A5B8UIF5"/>
<sequence>MQEQKVILVSPQDDEIGVMEKMEAHQKGLLHRAFSVFIFDKNGRMLLQQRAAEKYHGGLLWTNACCSHPYPGESVEEAAARRLKEELGFNTPLKEIFAFTYKAGVENGLIEHEYDHVFVGEFDGEIKPNNKEVAAVAYHEIEDLALMLKEQPSLFTAWFKLAFPQIEKWWKKNYVAV</sequence>